<keyword evidence="3" id="KW-0406">Ion transport</keyword>
<name>A0A839AHH4_9HYPH</name>
<feature type="transmembrane region" description="Helical" evidence="1">
    <location>
        <begin position="82"/>
        <end position="101"/>
    </location>
</feature>
<evidence type="ECO:0000256" key="1">
    <source>
        <dbReference type="SAM" id="Phobius"/>
    </source>
</evidence>
<dbReference type="Proteomes" id="UP000541109">
    <property type="component" value="Unassembled WGS sequence"/>
</dbReference>
<feature type="domain" description="Potassium channel" evidence="2">
    <location>
        <begin position="61"/>
        <end position="131"/>
    </location>
</feature>
<dbReference type="EMBL" id="JACFXV010000058">
    <property type="protein sequence ID" value="MBA5778197.1"/>
    <property type="molecule type" value="Genomic_DNA"/>
</dbReference>
<sequence length="140" mass="15149">MVEILATVAAMIVVTTAIHAAFMFAGLGVVHRLTPHRSRIGKLHGTLIVAGFVFTMFLASVIEAYSWALVYLRAGEFVDLETAFYFSLVTFTSLGYGDIVLEGSWRLVSGFQAAVGLIAFGWTTALVVQVVGDVFGREAR</sequence>
<feature type="transmembrane region" description="Helical" evidence="1">
    <location>
        <begin position="6"/>
        <end position="31"/>
    </location>
</feature>
<feature type="transmembrane region" description="Helical" evidence="1">
    <location>
        <begin position="113"/>
        <end position="132"/>
    </location>
</feature>
<dbReference type="AlphaFoldDB" id="A0A839AHH4"/>
<accession>A0A839AHH4</accession>
<feature type="transmembrane region" description="Helical" evidence="1">
    <location>
        <begin position="43"/>
        <end position="62"/>
    </location>
</feature>
<dbReference type="InterPro" id="IPR013099">
    <property type="entry name" value="K_chnl_dom"/>
</dbReference>
<protein>
    <submittedName>
        <fullName evidence="3">Two pore domain potassium channel family protein</fullName>
    </submittedName>
</protein>
<keyword evidence="1" id="KW-0812">Transmembrane</keyword>
<dbReference type="RefSeq" id="WP_182166210.1">
    <property type="nucleotide sequence ID" value="NZ_JACFXV010000058.1"/>
</dbReference>
<evidence type="ECO:0000313" key="3">
    <source>
        <dbReference type="EMBL" id="MBA5778197.1"/>
    </source>
</evidence>
<comment type="caution">
    <text evidence="3">The sequence shown here is derived from an EMBL/GenBank/DDBJ whole genome shotgun (WGS) entry which is preliminary data.</text>
</comment>
<keyword evidence="3" id="KW-0813">Transport</keyword>
<keyword evidence="4" id="KW-1185">Reference proteome</keyword>
<evidence type="ECO:0000313" key="4">
    <source>
        <dbReference type="Proteomes" id="UP000541109"/>
    </source>
</evidence>
<evidence type="ECO:0000259" key="2">
    <source>
        <dbReference type="Pfam" id="PF07885"/>
    </source>
</evidence>
<reference evidence="3 4" key="1">
    <citation type="submission" date="2020-07" db="EMBL/GenBank/DDBJ databases">
        <title>Stappia sp., F7233, whole genome shotgun sequencing project.</title>
        <authorList>
            <person name="Jiang S."/>
            <person name="Liu Z.W."/>
            <person name="Du Z.J."/>
        </authorList>
    </citation>
    <scope>NUCLEOTIDE SEQUENCE [LARGE SCALE GENOMIC DNA]</scope>
    <source>
        <strain evidence="3 4">F7233</strain>
    </source>
</reference>
<organism evidence="3 4">
    <name type="scientific">Stappia albiluteola</name>
    <dbReference type="NCBI Taxonomy" id="2758565"/>
    <lineage>
        <taxon>Bacteria</taxon>
        <taxon>Pseudomonadati</taxon>
        <taxon>Pseudomonadota</taxon>
        <taxon>Alphaproteobacteria</taxon>
        <taxon>Hyphomicrobiales</taxon>
        <taxon>Stappiaceae</taxon>
        <taxon>Stappia</taxon>
    </lineage>
</organism>
<dbReference type="Pfam" id="PF07885">
    <property type="entry name" value="Ion_trans_2"/>
    <property type="match status" value="1"/>
</dbReference>
<proteinExistence type="predicted"/>
<gene>
    <name evidence="3" type="ORF">H2509_13790</name>
</gene>
<dbReference type="GO" id="GO:0034220">
    <property type="term" value="P:monoatomic ion transmembrane transport"/>
    <property type="evidence" value="ECO:0007669"/>
    <property type="project" value="UniProtKB-KW"/>
</dbReference>
<keyword evidence="3" id="KW-0407">Ion channel</keyword>
<dbReference type="Gene3D" id="1.10.287.70">
    <property type="match status" value="1"/>
</dbReference>
<dbReference type="SUPFAM" id="SSF81324">
    <property type="entry name" value="Voltage-gated potassium channels"/>
    <property type="match status" value="1"/>
</dbReference>
<keyword evidence="1" id="KW-0472">Membrane</keyword>
<keyword evidence="1" id="KW-1133">Transmembrane helix</keyword>